<feature type="non-terminal residue" evidence="2">
    <location>
        <position position="1"/>
    </location>
</feature>
<dbReference type="SUPFAM" id="SSF88697">
    <property type="entry name" value="PUA domain-like"/>
    <property type="match status" value="1"/>
</dbReference>
<protein>
    <submittedName>
        <fullName evidence="2">PUA domain containing protein</fullName>
    </submittedName>
</protein>
<dbReference type="Gene3D" id="2.30.130.10">
    <property type="entry name" value="PUA domain"/>
    <property type="match status" value="1"/>
</dbReference>
<dbReference type="InterPro" id="IPR036974">
    <property type="entry name" value="PUA_sf"/>
</dbReference>
<evidence type="ECO:0000259" key="1">
    <source>
        <dbReference type="SMART" id="SM00359"/>
    </source>
</evidence>
<gene>
    <name evidence="2" type="ORF">B2A_12261</name>
</gene>
<dbReference type="Pfam" id="PF01472">
    <property type="entry name" value="PUA"/>
    <property type="match status" value="1"/>
</dbReference>
<reference evidence="2" key="2">
    <citation type="journal article" date="2014" name="ISME J.">
        <title>Microbial stratification in low pH oxic and suboxic macroscopic growths along an acid mine drainage.</title>
        <authorList>
            <person name="Mendez-Garcia C."/>
            <person name="Mesa V."/>
            <person name="Sprenger R.R."/>
            <person name="Richter M."/>
            <person name="Diez M.S."/>
            <person name="Solano J."/>
            <person name="Bargiela R."/>
            <person name="Golyshina O.V."/>
            <person name="Manteca A."/>
            <person name="Ramos J.L."/>
            <person name="Gallego J.R."/>
            <person name="Llorente I."/>
            <person name="Martins Dos Santos V.A."/>
            <person name="Jensen O.N."/>
            <person name="Pelaez A.I."/>
            <person name="Sanchez J."/>
            <person name="Ferrer M."/>
        </authorList>
    </citation>
    <scope>NUCLEOTIDE SEQUENCE</scope>
</reference>
<dbReference type="CDD" id="cd21149">
    <property type="entry name" value="PUA_archaeosine_TGT"/>
    <property type="match status" value="1"/>
</dbReference>
<dbReference type="Gene3D" id="3.10.450.90">
    <property type="entry name" value="ArcTGT, C2 domain"/>
    <property type="match status" value="1"/>
</dbReference>
<organism evidence="2">
    <name type="scientific">mine drainage metagenome</name>
    <dbReference type="NCBI Taxonomy" id="410659"/>
    <lineage>
        <taxon>unclassified sequences</taxon>
        <taxon>metagenomes</taxon>
        <taxon>ecological metagenomes</taxon>
    </lineage>
</organism>
<feature type="domain" description="PUA" evidence="1">
    <location>
        <begin position="89"/>
        <end position="163"/>
    </location>
</feature>
<comment type="caution">
    <text evidence="2">The sequence shown here is derived from an EMBL/GenBank/DDBJ whole genome shotgun (WGS) entry which is preliminary data.</text>
</comment>
<dbReference type="InterPro" id="IPR015947">
    <property type="entry name" value="PUA-like_sf"/>
</dbReference>
<dbReference type="InterPro" id="IPR038250">
    <property type="entry name" value="TGT_C2_sf"/>
</dbReference>
<evidence type="ECO:0000313" key="2">
    <source>
        <dbReference type="EMBL" id="EQD36122.1"/>
    </source>
</evidence>
<dbReference type="AlphaFoldDB" id="T0YW17"/>
<reference evidence="2" key="1">
    <citation type="submission" date="2013-08" db="EMBL/GenBank/DDBJ databases">
        <authorList>
            <person name="Mendez C."/>
            <person name="Richter M."/>
            <person name="Ferrer M."/>
            <person name="Sanchez J."/>
        </authorList>
    </citation>
    <scope>NUCLEOTIDE SEQUENCE</scope>
</reference>
<proteinExistence type="predicted"/>
<dbReference type="Pfam" id="PF14810">
    <property type="entry name" value="TGT_C2"/>
    <property type="match status" value="1"/>
</dbReference>
<sequence length="167" mass="18064">PSATLPAGRRRFDLEKVRMIARYQFSTGASGMIFPDDCFVRTSRKTDRIRTVSRGEDLIATLRASDGLLTFTSAGAKLLYTALTGGMKSRVKVSDESSAFNIQGKNVFFKFILDSDLGIIPGNDVLVVNTSGNLIAVGKATVSGREMRQLRRGVAVDVRSGLGQISD</sequence>
<dbReference type="SMART" id="SM00359">
    <property type="entry name" value="PUA"/>
    <property type="match status" value="1"/>
</dbReference>
<dbReference type="PROSITE" id="PS50890">
    <property type="entry name" value="PUA"/>
    <property type="match status" value="1"/>
</dbReference>
<dbReference type="InterPro" id="IPR029402">
    <property type="entry name" value="TGT_C2"/>
</dbReference>
<dbReference type="SUPFAM" id="SSF88802">
    <property type="entry name" value="Pre-PUA domain"/>
    <property type="match status" value="1"/>
</dbReference>
<dbReference type="EMBL" id="AUZZ01008845">
    <property type="protein sequence ID" value="EQD36122.1"/>
    <property type="molecule type" value="Genomic_DNA"/>
</dbReference>
<accession>T0YW17</accession>
<name>T0YW17_9ZZZZ</name>
<dbReference type="InterPro" id="IPR002478">
    <property type="entry name" value="PUA"/>
</dbReference>
<dbReference type="GO" id="GO:0003723">
    <property type="term" value="F:RNA binding"/>
    <property type="evidence" value="ECO:0007669"/>
    <property type="project" value="InterPro"/>
</dbReference>